<feature type="domain" description="Peptidase M28" evidence="1">
    <location>
        <begin position="35"/>
        <end position="151"/>
    </location>
</feature>
<dbReference type="SUPFAM" id="SSF53187">
    <property type="entry name" value="Zn-dependent exopeptidases"/>
    <property type="match status" value="1"/>
</dbReference>
<dbReference type="InterPro" id="IPR007484">
    <property type="entry name" value="Peptidase_M28"/>
</dbReference>
<sequence>METKFRQAGLLPPEKLGGYLQPYEHDWHGKTDAANVVGFLPGTDPVLRGEVVIVSAHHDHLGRNTGSGCPDGRHGDRIHPGANDNASGSAAMLELAFALSSRANELKRTVLFLSVDGEECGCTGAKHYVYEDPVFALEDTVYVLNIDQIGEDAWLEKHRKPRRVDHGADCEVDGEVFARRGIKAATLVGHNSHYHSPEDTVGHMDFPEAMKVVDRALELVWNAAQAPSDQAAVTRGEP</sequence>
<gene>
    <name evidence="2" type="ORF">OU682_22275</name>
</gene>
<dbReference type="InterPro" id="IPR045175">
    <property type="entry name" value="M28_fam"/>
</dbReference>
<dbReference type="PANTHER" id="PTHR12147:SF26">
    <property type="entry name" value="PEPTIDASE M28 DOMAIN-CONTAINING PROTEIN"/>
    <property type="match status" value="1"/>
</dbReference>
<organism evidence="2 3">
    <name type="scientific">Paracoccus benzoatiresistens</name>
    <dbReference type="NCBI Taxonomy" id="2997341"/>
    <lineage>
        <taxon>Bacteria</taxon>
        <taxon>Pseudomonadati</taxon>
        <taxon>Pseudomonadota</taxon>
        <taxon>Alphaproteobacteria</taxon>
        <taxon>Rhodobacterales</taxon>
        <taxon>Paracoccaceae</taxon>
        <taxon>Paracoccus</taxon>
    </lineage>
</organism>
<dbReference type="Proteomes" id="UP001149822">
    <property type="component" value="Unassembled WGS sequence"/>
</dbReference>
<dbReference type="Pfam" id="PF04389">
    <property type="entry name" value="Peptidase_M28"/>
    <property type="match status" value="1"/>
</dbReference>
<evidence type="ECO:0000259" key="1">
    <source>
        <dbReference type="Pfam" id="PF04389"/>
    </source>
</evidence>
<name>A0ABT4JCJ5_9RHOB</name>
<dbReference type="RefSeq" id="WP_268944393.1">
    <property type="nucleotide sequence ID" value="NZ_JAPTYD010000085.1"/>
</dbReference>
<proteinExistence type="predicted"/>
<protein>
    <submittedName>
        <fullName evidence="2">M28 family peptidase</fullName>
    </submittedName>
</protein>
<dbReference type="PANTHER" id="PTHR12147">
    <property type="entry name" value="METALLOPEPTIDASE M28 FAMILY MEMBER"/>
    <property type="match status" value="1"/>
</dbReference>
<keyword evidence="3" id="KW-1185">Reference proteome</keyword>
<dbReference type="Gene3D" id="3.40.630.10">
    <property type="entry name" value="Zn peptidases"/>
    <property type="match status" value="1"/>
</dbReference>
<evidence type="ECO:0000313" key="3">
    <source>
        <dbReference type="Proteomes" id="UP001149822"/>
    </source>
</evidence>
<reference evidence="2" key="1">
    <citation type="submission" date="2022-12" db="EMBL/GenBank/DDBJ databases">
        <title>Paracoccus sp. EF6 isolated from a lake water.</title>
        <authorList>
            <person name="Liu H."/>
        </authorList>
    </citation>
    <scope>NUCLEOTIDE SEQUENCE</scope>
    <source>
        <strain evidence="2">EF6</strain>
    </source>
</reference>
<accession>A0ABT4JCJ5</accession>
<dbReference type="EMBL" id="JAPTYD010000085">
    <property type="protein sequence ID" value="MCZ0964302.1"/>
    <property type="molecule type" value="Genomic_DNA"/>
</dbReference>
<evidence type="ECO:0000313" key="2">
    <source>
        <dbReference type="EMBL" id="MCZ0964302.1"/>
    </source>
</evidence>
<comment type="caution">
    <text evidence="2">The sequence shown here is derived from an EMBL/GenBank/DDBJ whole genome shotgun (WGS) entry which is preliminary data.</text>
</comment>